<dbReference type="SUPFAM" id="SSF54862">
    <property type="entry name" value="4Fe-4S ferredoxins"/>
    <property type="match status" value="1"/>
</dbReference>
<evidence type="ECO:0000256" key="3">
    <source>
        <dbReference type="ARBA" id="ARBA00022485"/>
    </source>
</evidence>
<evidence type="ECO:0000259" key="15">
    <source>
        <dbReference type="PROSITE" id="PS51669"/>
    </source>
</evidence>
<evidence type="ECO:0000313" key="18">
    <source>
        <dbReference type="Proteomes" id="UP000031307"/>
    </source>
</evidence>
<keyword evidence="9 13" id="KW-0411">Iron-sulfur</keyword>
<dbReference type="SMART" id="SM00926">
    <property type="entry name" value="Molybdop_Fe4S4"/>
    <property type="match status" value="1"/>
</dbReference>
<evidence type="ECO:0000256" key="10">
    <source>
        <dbReference type="ARBA" id="ARBA00023027"/>
    </source>
</evidence>
<dbReference type="PATRIC" id="fig|83552.4.peg.2158"/>
<dbReference type="SUPFAM" id="SSF53706">
    <property type="entry name" value="Formate dehydrogenase/DMSO reductase, domains 1-3"/>
    <property type="match status" value="1"/>
</dbReference>
<feature type="domain" description="4Fe-4S Mo/W bis-MGD-type" evidence="15">
    <location>
        <begin position="224"/>
        <end position="280"/>
    </location>
</feature>
<dbReference type="Gene3D" id="3.10.20.740">
    <property type="match status" value="1"/>
</dbReference>
<comment type="cofactor">
    <cofactor evidence="1 13">
        <name>[4Fe-4S] cluster</name>
        <dbReference type="ChEBI" id="CHEBI:49883"/>
    </cofactor>
</comment>
<dbReference type="RefSeq" id="WP_006342118.1">
    <property type="nucleotide sequence ID" value="NZ_JASBUT010000020.1"/>
</dbReference>
<dbReference type="Gene3D" id="2.40.40.20">
    <property type="match status" value="1"/>
</dbReference>
<dbReference type="InterPro" id="IPR006656">
    <property type="entry name" value="Mopterin_OxRdtase"/>
</dbReference>
<dbReference type="Pfam" id="PF13510">
    <property type="entry name" value="Fer2_4"/>
    <property type="match status" value="1"/>
</dbReference>
<dbReference type="Gene3D" id="2.20.25.90">
    <property type="entry name" value="ADC-like domains"/>
    <property type="match status" value="1"/>
</dbReference>
<dbReference type="GO" id="GO:0048038">
    <property type="term" value="F:quinone binding"/>
    <property type="evidence" value="ECO:0007669"/>
    <property type="project" value="UniProtKB-UniRule"/>
</dbReference>
<dbReference type="PROSITE" id="PS00642">
    <property type="entry name" value="COMPLEX1_75K_2"/>
    <property type="match status" value="1"/>
</dbReference>
<dbReference type="GO" id="GO:0051537">
    <property type="term" value="F:2 iron, 2 sulfur cluster binding"/>
    <property type="evidence" value="ECO:0007669"/>
    <property type="project" value="UniProtKB-UniRule"/>
</dbReference>
<evidence type="ECO:0000259" key="16">
    <source>
        <dbReference type="PROSITE" id="PS51839"/>
    </source>
</evidence>
<name>A0A0C1E5X6_9BACT</name>
<dbReference type="CDD" id="cd00207">
    <property type="entry name" value="fer2"/>
    <property type="match status" value="1"/>
</dbReference>
<dbReference type="Proteomes" id="UP000031307">
    <property type="component" value="Unassembled WGS sequence"/>
</dbReference>
<evidence type="ECO:0000256" key="2">
    <source>
        <dbReference type="ARBA" id="ARBA00005404"/>
    </source>
</evidence>
<dbReference type="InterPro" id="IPR019574">
    <property type="entry name" value="NADH_UbQ_OxRdtase_Gsu_4Fe4S-bd"/>
</dbReference>
<dbReference type="InterPro" id="IPR000283">
    <property type="entry name" value="NADH_UbQ_OxRdtase_75kDa_su_CS"/>
</dbReference>
<evidence type="ECO:0000256" key="12">
    <source>
        <dbReference type="ARBA" id="ARBA00047712"/>
    </source>
</evidence>
<dbReference type="GO" id="GO:0042773">
    <property type="term" value="P:ATP synthesis coupled electron transport"/>
    <property type="evidence" value="ECO:0007669"/>
    <property type="project" value="InterPro"/>
</dbReference>
<dbReference type="SMART" id="SM00929">
    <property type="entry name" value="NADH-G_4Fe-4S_3"/>
    <property type="match status" value="1"/>
</dbReference>
<dbReference type="GO" id="GO:0016020">
    <property type="term" value="C:membrane"/>
    <property type="evidence" value="ECO:0007669"/>
    <property type="project" value="InterPro"/>
</dbReference>
<keyword evidence="10 13" id="KW-0520">NAD</keyword>
<dbReference type="Pfam" id="PF10588">
    <property type="entry name" value="NADH-G_4Fe-4S_3"/>
    <property type="match status" value="1"/>
</dbReference>
<evidence type="ECO:0000256" key="1">
    <source>
        <dbReference type="ARBA" id="ARBA00001966"/>
    </source>
</evidence>
<keyword evidence="11" id="KW-0830">Ubiquinone</keyword>
<dbReference type="PANTHER" id="PTHR43105:SF10">
    <property type="entry name" value="NADH-QUINONE OXIDOREDUCTASE SUBUNIT G"/>
    <property type="match status" value="1"/>
</dbReference>
<organism evidence="17 18">
    <name type="scientific">Parachlamydia acanthamoebae</name>
    <dbReference type="NCBI Taxonomy" id="83552"/>
    <lineage>
        <taxon>Bacteria</taxon>
        <taxon>Pseudomonadati</taxon>
        <taxon>Chlamydiota</taxon>
        <taxon>Chlamydiia</taxon>
        <taxon>Parachlamydiales</taxon>
        <taxon>Parachlamydiaceae</taxon>
        <taxon>Parachlamydia</taxon>
    </lineage>
</organism>
<evidence type="ECO:0000256" key="8">
    <source>
        <dbReference type="ARBA" id="ARBA00023004"/>
    </source>
</evidence>
<dbReference type="InterPro" id="IPR010228">
    <property type="entry name" value="NADH_UbQ_OxRdtase_Gsu"/>
</dbReference>
<dbReference type="Pfam" id="PF04879">
    <property type="entry name" value="Molybdop_Fe4S4"/>
    <property type="match status" value="1"/>
</dbReference>
<dbReference type="Gene3D" id="3.40.50.740">
    <property type="match status" value="2"/>
</dbReference>
<comment type="catalytic activity">
    <reaction evidence="12 13">
        <text>a quinone + NADH + 5 H(+)(in) = a quinol + NAD(+) + 4 H(+)(out)</text>
        <dbReference type="Rhea" id="RHEA:57888"/>
        <dbReference type="ChEBI" id="CHEBI:15378"/>
        <dbReference type="ChEBI" id="CHEBI:24646"/>
        <dbReference type="ChEBI" id="CHEBI:57540"/>
        <dbReference type="ChEBI" id="CHEBI:57945"/>
        <dbReference type="ChEBI" id="CHEBI:132124"/>
    </reaction>
</comment>
<evidence type="ECO:0000256" key="9">
    <source>
        <dbReference type="ARBA" id="ARBA00023014"/>
    </source>
</evidence>
<dbReference type="InterPro" id="IPR036010">
    <property type="entry name" value="2Fe-2S_ferredoxin-like_sf"/>
</dbReference>
<keyword evidence="4 13" id="KW-0001">2Fe-2S</keyword>
<dbReference type="InterPro" id="IPR050123">
    <property type="entry name" value="Prok_molybdopt-oxidoreductase"/>
</dbReference>
<dbReference type="GO" id="GO:0051539">
    <property type="term" value="F:4 iron, 4 sulfur cluster binding"/>
    <property type="evidence" value="ECO:0007669"/>
    <property type="project" value="UniProtKB-KW"/>
</dbReference>
<evidence type="ECO:0000256" key="5">
    <source>
        <dbReference type="ARBA" id="ARBA00022719"/>
    </source>
</evidence>
<dbReference type="PROSITE" id="PS51085">
    <property type="entry name" value="2FE2S_FER_2"/>
    <property type="match status" value="1"/>
</dbReference>
<dbReference type="InterPro" id="IPR009010">
    <property type="entry name" value="Asp_de-COase-like_dom_sf"/>
</dbReference>
<dbReference type="AlphaFoldDB" id="A0A0C1E5X6"/>
<protein>
    <recommendedName>
        <fullName evidence="13">NADH-quinone oxidoreductase</fullName>
        <ecNumber evidence="13">7.1.1.-</ecNumber>
    </recommendedName>
</protein>
<dbReference type="Pfam" id="PF22117">
    <property type="entry name" value="Fer4_Nqo3"/>
    <property type="match status" value="1"/>
</dbReference>
<dbReference type="PROSITE" id="PS51669">
    <property type="entry name" value="4FE4S_MOW_BIS_MGD"/>
    <property type="match status" value="1"/>
</dbReference>
<dbReference type="PROSITE" id="PS00643">
    <property type="entry name" value="COMPLEX1_75K_3"/>
    <property type="match status" value="1"/>
</dbReference>
<proteinExistence type="inferred from homology"/>
<keyword evidence="7 13" id="KW-1278">Translocase</keyword>
<keyword evidence="3 13" id="KW-0004">4Fe-4S</keyword>
<keyword evidence="17" id="KW-0560">Oxidoreductase</keyword>
<comment type="similarity">
    <text evidence="2 13">Belongs to the complex I 75 kDa subunit family.</text>
</comment>
<dbReference type="PROSITE" id="PS51839">
    <property type="entry name" value="4FE4S_HC3"/>
    <property type="match status" value="1"/>
</dbReference>
<evidence type="ECO:0000313" key="17">
    <source>
        <dbReference type="EMBL" id="KIA76697.1"/>
    </source>
</evidence>
<sequence>MQKSVETTMINLTIDGQAVTVPKGTTVYHAVKQLGIEIPIFCYQDRMPPFGACRVCLVEVEKMAKLQTSCTLEATEGMVVRTQSDPAVDGRKVILEFLLINHPLDCPICDRGGECPLQDQALKFGPGESQFFEDKRRFKKPLPLGHVLMLDRERCITCARCTRFGEIVAGDHALEFVNRGYRTEVGTPDNGPAQSKFIGNTIQICPVGALTSQVYRFRARPWDNDPTNSTCTLCPVGCSTTIDSRDGEIMRMRSHENPPVNDIWLCDKGWFGYEFTAHRNRLQTPMIRINDKLEPATWDQAFSLIAEKIREAKPQGRLAAWGGNPLTLEENYLLQKLMREGAAVNHLDHRIGMPIIDEKDEGIAPGMEGTIGECEELAYAVIFGLDLTEEFPVIWLRLKQALNKGAIVHYFGHYAPEMSAQLAHVVVHPPGQELEMIKQANDFIDGMAEKGKGAIFVGKQYLDMSNRAQLLSQLAQIRKQRQACALHVMEGRGNSMGARLAGMRPDSGPFDEIIEKPGMNANQVLEKAAQSGWDFLYVVGADPVLKFPSKLWKACRNQLKFLVVQDLFLTETALQADVVLPTLSFVEKEGSFVNIEGRVQKLHPGKQVPIDIYADGQIFNLIGQHLGLALSLDVNIVEKIQSKMLSLPRNTNLHVNGVSLLNPLPTDAFYATFVYALFDRGNRMKHNPHVMHLAKEPFIRINPLEGQKRGFMDGDKVRVSRQGNVIVGHIKLDRKVAEKTAVLPLGFPQVAVQELDLNLLNGLIVEINKEV</sequence>
<dbReference type="InterPro" id="IPR001041">
    <property type="entry name" value="2Fe-2S_ferredoxin-type"/>
</dbReference>
<dbReference type="GO" id="GO:0046872">
    <property type="term" value="F:metal ion binding"/>
    <property type="evidence" value="ECO:0007669"/>
    <property type="project" value="UniProtKB-UniRule"/>
</dbReference>
<dbReference type="InterPro" id="IPR054351">
    <property type="entry name" value="NADH_UbQ_OxRdtase_ferredoxin"/>
</dbReference>
<gene>
    <name evidence="17" type="primary">nuoG</name>
    <name evidence="17" type="ORF">DB43_HL00060</name>
</gene>
<dbReference type="EMBL" id="JSAM01000107">
    <property type="protein sequence ID" value="KIA76697.1"/>
    <property type="molecule type" value="Genomic_DNA"/>
</dbReference>
<dbReference type="SUPFAM" id="SSF54292">
    <property type="entry name" value="2Fe-2S ferredoxin-like"/>
    <property type="match status" value="1"/>
</dbReference>
<comment type="cofactor">
    <cofactor evidence="13">
        <name>[2Fe-2S] cluster</name>
        <dbReference type="ChEBI" id="CHEBI:190135"/>
    </cofactor>
    <text evidence="13">Binds 1 [2Fe-2S] cluster per subunit.</text>
</comment>
<dbReference type="PANTHER" id="PTHR43105">
    <property type="entry name" value="RESPIRATORY NITRATE REDUCTASE"/>
    <property type="match status" value="1"/>
</dbReference>
<dbReference type="NCBIfam" id="TIGR01973">
    <property type="entry name" value="NuoG"/>
    <property type="match status" value="1"/>
</dbReference>
<feature type="domain" description="2Fe-2S ferredoxin-type" evidence="14">
    <location>
        <begin position="8"/>
        <end position="86"/>
    </location>
</feature>
<accession>A0A0C1E5X6</accession>
<dbReference type="Pfam" id="PF00384">
    <property type="entry name" value="Molybdopterin"/>
    <property type="match status" value="1"/>
</dbReference>
<feature type="domain" description="4Fe-4S His(Cys)3-ligated-type" evidence="16">
    <location>
        <begin position="86"/>
        <end position="125"/>
    </location>
</feature>
<keyword evidence="5 13" id="KW-0874">Quinone</keyword>
<evidence type="ECO:0000256" key="13">
    <source>
        <dbReference type="RuleBase" id="RU003525"/>
    </source>
</evidence>
<dbReference type="CDD" id="cd02775">
    <property type="entry name" value="MopB_CT"/>
    <property type="match status" value="1"/>
</dbReference>
<dbReference type="GO" id="GO:0008137">
    <property type="term" value="F:NADH dehydrogenase (ubiquinone) activity"/>
    <property type="evidence" value="ECO:0007669"/>
    <property type="project" value="UniProtKB-UniRule"/>
</dbReference>
<evidence type="ECO:0000256" key="7">
    <source>
        <dbReference type="ARBA" id="ARBA00022967"/>
    </source>
</evidence>
<evidence type="ECO:0000259" key="14">
    <source>
        <dbReference type="PROSITE" id="PS51085"/>
    </source>
</evidence>
<comment type="function">
    <text evidence="13">NDH-1 shuttles electrons from NADH, via FMN and iron-sulfur (Fe-S) centers, to quinones in the respiratory chain. Couples the redox reaction to proton translocation (for every two electrons transferred, four hydrogen ions are translocated across the cytoplasmic membrane), and thus conserves the redox energy in a proton gradient.</text>
</comment>
<reference evidence="17 18" key="1">
    <citation type="journal article" date="2014" name="Mol. Biol. Evol.">
        <title>Massive expansion of Ubiquitination-related gene families within the Chlamydiae.</title>
        <authorList>
            <person name="Domman D."/>
            <person name="Collingro A."/>
            <person name="Lagkouvardos I."/>
            <person name="Gehre L."/>
            <person name="Weinmaier T."/>
            <person name="Rattei T."/>
            <person name="Subtil A."/>
            <person name="Horn M."/>
        </authorList>
    </citation>
    <scope>NUCLEOTIDE SEQUENCE [LARGE SCALE GENOMIC DNA]</scope>
    <source>
        <strain evidence="17 18">OEW1</strain>
    </source>
</reference>
<evidence type="ECO:0000256" key="11">
    <source>
        <dbReference type="ARBA" id="ARBA00023075"/>
    </source>
</evidence>
<dbReference type="PROSITE" id="PS00641">
    <property type="entry name" value="COMPLEX1_75K_1"/>
    <property type="match status" value="1"/>
</dbReference>
<comment type="caution">
    <text evidence="17">The sequence shown here is derived from an EMBL/GenBank/DDBJ whole genome shotgun (WGS) entry which is preliminary data.</text>
</comment>
<keyword evidence="8 13" id="KW-0408">Iron</keyword>
<evidence type="ECO:0000256" key="4">
    <source>
        <dbReference type="ARBA" id="ARBA00022714"/>
    </source>
</evidence>
<dbReference type="CDD" id="cd02768">
    <property type="entry name" value="MopB_NADH-Q-OR-NuoG2"/>
    <property type="match status" value="1"/>
</dbReference>
<dbReference type="InterPro" id="IPR006963">
    <property type="entry name" value="Mopterin_OxRdtase_4Fe-4S_dom"/>
</dbReference>
<dbReference type="Gene3D" id="3.30.70.20">
    <property type="match status" value="1"/>
</dbReference>
<dbReference type="EC" id="7.1.1.-" evidence="13"/>
<dbReference type="FunFam" id="3.10.20.740:FF:000001">
    <property type="entry name" value="NADH-quinone oxidoreductase subunit G"/>
    <property type="match status" value="1"/>
</dbReference>
<dbReference type="SUPFAM" id="SSF50692">
    <property type="entry name" value="ADC-like"/>
    <property type="match status" value="1"/>
</dbReference>
<evidence type="ECO:0000256" key="6">
    <source>
        <dbReference type="ARBA" id="ARBA00022723"/>
    </source>
</evidence>
<keyword evidence="6 13" id="KW-0479">Metal-binding</keyword>
<dbReference type="GO" id="GO:0003954">
    <property type="term" value="F:NADH dehydrogenase activity"/>
    <property type="evidence" value="ECO:0007669"/>
    <property type="project" value="TreeGrafter"/>
</dbReference>